<protein>
    <submittedName>
        <fullName evidence="1">Uncharacterized protein</fullName>
    </submittedName>
</protein>
<dbReference type="Proteomes" id="UP000805193">
    <property type="component" value="Unassembled WGS sequence"/>
</dbReference>
<accession>A0AC60QHP5</accession>
<evidence type="ECO:0000313" key="1">
    <source>
        <dbReference type="EMBL" id="KAG0433728.1"/>
    </source>
</evidence>
<organism evidence="1 2">
    <name type="scientific">Ixodes persulcatus</name>
    <name type="common">Taiga tick</name>
    <dbReference type="NCBI Taxonomy" id="34615"/>
    <lineage>
        <taxon>Eukaryota</taxon>
        <taxon>Metazoa</taxon>
        <taxon>Ecdysozoa</taxon>
        <taxon>Arthropoda</taxon>
        <taxon>Chelicerata</taxon>
        <taxon>Arachnida</taxon>
        <taxon>Acari</taxon>
        <taxon>Parasitiformes</taxon>
        <taxon>Ixodida</taxon>
        <taxon>Ixodoidea</taxon>
        <taxon>Ixodidae</taxon>
        <taxon>Ixodinae</taxon>
        <taxon>Ixodes</taxon>
    </lineage>
</organism>
<comment type="caution">
    <text evidence="1">The sequence shown here is derived from an EMBL/GenBank/DDBJ whole genome shotgun (WGS) entry which is preliminary data.</text>
</comment>
<keyword evidence="2" id="KW-1185">Reference proteome</keyword>
<sequence>MSASDVARRIAAFEFASRASDLIFGNVYALPRVPRPSVRDRENPMERYNDGQFLARYRFTKETLRELLAMLPLQVSADNRSLPLPPMLQLLVTLRFYGAGAFQIVTGDLVNVSQPTVCRTVGVVTRLIARHLFKELVHFPDASQLNTVMREFFKMARFPGVTGCIDCTHVRINSPGGDDAEVYRNCKGLFSINVQAHIKTRNSVERAFGVWKRRFPCLDMRLQHKPGRSASIVTACAARHNLACLRREPQPPPPPPLPEEGQATGAPAPVDAVEDTLTGIQTREIIIEKSFTY</sequence>
<reference evidence="1 2" key="1">
    <citation type="journal article" date="2020" name="Cell">
        <title>Large-Scale Comparative Analyses of Tick Genomes Elucidate Their Genetic Diversity and Vector Capacities.</title>
        <authorList>
            <consortium name="Tick Genome and Microbiome Consortium (TIGMIC)"/>
            <person name="Jia N."/>
            <person name="Wang J."/>
            <person name="Shi W."/>
            <person name="Du L."/>
            <person name="Sun Y."/>
            <person name="Zhan W."/>
            <person name="Jiang J.F."/>
            <person name="Wang Q."/>
            <person name="Zhang B."/>
            <person name="Ji P."/>
            <person name="Bell-Sakyi L."/>
            <person name="Cui X.M."/>
            <person name="Yuan T.T."/>
            <person name="Jiang B.G."/>
            <person name="Yang W.F."/>
            <person name="Lam T.T."/>
            <person name="Chang Q.C."/>
            <person name="Ding S.J."/>
            <person name="Wang X.J."/>
            <person name="Zhu J.G."/>
            <person name="Ruan X.D."/>
            <person name="Zhao L."/>
            <person name="Wei J.T."/>
            <person name="Ye R.Z."/>
            <person name="Que T.C."/>
            <person name="Du C.H."/>
            <person name="Zhou Y.H."/>
            <person name="Cheng J.X."/>
            <person name="Dai P.F."/>
            <person name="Guo W.B."/>
            <person name="Han X.H."/>
            <person name="Huang E.J."/>
            <person name="Li L.F."/>
            <person name="Wei W."/>
            <person name="Gao Y.C."/>
            <person name="Liu J.Z."/>
            <person name="Shao H.Z."/>
            <person name="Wang X."/>
            <person name="Wang C.C."/>
            <person name="Yang T.C."/>
            <person name="Huo Q.B."/>
            <person name="Li W."/>
            <person name="Chen H.Y."/>
            <person name="Chen S.E."/>
            <person name="Zhou L.G."/>
            <person name="Ni X.B."/>
            <person name="Tian J.H."/>
            <person name="Sheng Y."/>
            <person name="Liu T."/>
            <person name="Pan Y.S."/>
            <person name="Xia L.Y."/>
            <person name="Li J."/>
            <person name="Zhao F."/>
            <person name="Cao W.C."/>
        </authorList>
    </citation>
    <scope>NUCLEOTIDE SEQUENCE [LARGE SCALE GENOMIC DNA]</scope>
    <source>
        <strain evidence="1">Iper-2018</strain>
    </source>
</reference>
<dbReference type="EMBL" id="JABSTQ010009034">
    <property type="protein sequence ID" value="KAG0433728.1"/>
    <property type="molecule type" value="Genomic_DNA"/>
</dbReference>
<evidence type="ECO:0000313" key="2">
    <source>
        <dbReference type="Proteomes" id="UP000805193"/>
    </source>
</evidence>
<proteinExistence type="predicted"/>
<name>A0AC60QHP5_IXOPE</name>
<gene>
    <name evidence="1" type="ORF">HPB47_019630</name>
</gene>